<evidence type="ECO:0000256" key="3">
    <source>
        <dbReference type="ARBA" id="ARBA00023015"/>
    </source>
</evidence>
<dbReference type="SUPFAM" id="SSF48452">
    <property type="entry name" value="TPR-like"/>
    <property type="match status" value="1"/>
</dbReference>
<accession>A0ABQ7FDV5</accession>
<keyword evidence="3" id="KW-0805">Transcription regulation</keyword>
<dbReference type="PANTHER" id="PTHR35807">
    <property type="entry name" value="TRANSCRIPTIONAL REGULATOR REDD-RELATED"/>
    <property type="match status" value="1"/>
</dbReference>
<dbReference type="Pfam" id="PF03704">
    <property type="entry name" value="BTAD"/>
    <property type="match status" value="1"/>
</dbReference>
<dbReference type="InterPro" id="IPR011990">
    <property type="entry name" value="TPR-like_helical_dom_sf"/>
</dbReference>
<feature type="domain" description="OmpR/PhoB-type" evidence="7">
    <location>
        <begin position="1"/>
        <end position="96"/>
    </location>
</feature>
<evidence type="ECO:0000259" key="7">
    <source>
        <dbReference type="PROSITE" id="PS51755"/>
    </source>
</evidence>
<keyword evidence="2" id="KW-0902">Two-component regulatory system</keyword>
<dbReference type="EMBL" id="WHPN01000351">
    <property type="protein sequence ID" value="KAF4406772.1"/>
    <property type="molecule type" value="Genomic_DNA"/>
</dbReference>
<evidence type="ECO:0000313" key="8">
    <source>
        <dbReference type="EMBL" id="KAF4406772.1"/>
    </source>
</evidence>
<dbReference type="Gene3D" id="1.25.40.10">
    <property type="entry name" value="Tetratricopeptide repeat domain"/>
    <property type="match status" value="1"/>
</dbReference>
<reference evidence="8 9" key="1">
    <citation type="submission" date="2019-10" db="EMBL/GenBank/DDBJ databases">
        <title>Streptomyces tenebrisbrunneis sp.nov., an endogenous actinomycete isolated from of Lycium ruthenicum.</title>
        <authorList>
            <person name="Ma L."/>
        </authorList>
    </citation>
    <scope>NUCLEOTIDE SEQUENCE [LARGE SCALE GENOMIC DNA]</scope>
    <source>
        <strain evidence="8 9">TRM 66187</strain>
    </source>
</reference>
<dbReference type="PROSITE" id="PS51755">
    <property type="entry name" value="OMPR_PHOB"/>
    <property type="match status" value="1"/>
</dbReference>
<evidence type="ECO:0000256" key="4">
    <source>
        <dbReference type="ARBA" id="ARBA00023125"/>
    </source>
</evidence>
<dbReference type="InterPro" id="IPR036388">
    <property type="entry name" value="WH-like_DNA-bd_sf"/>
</dbReference>
<dbReference type="SMART" id="SM00862">
    <property type="entry name" value="Trans_reg_C"/>
    <property type="match status" value="1"/>
</dbReference>
<comment type="similarity">
    <text evidence="1">Belongs to the AfsR/DnrI/RedD regulatory family.</text>
</comment>
<dbReference type="Proteomes" id="UP000621266">
    <property type="component" value="Unassembled WGS sequence"/>
</dbReference>
<protein>
    <submittedName>
        <fullName evidence="8">AfsR/SARP family transcriptional regulator</fullName>
    </submittedName>
</protein>
<name>A0ABQ7FDV5_9ACTN</name>
<evidence type="ECO:0000256" key="6">
    <source>
        <dbReference type="PROSITE-ProRule" id="PRU01091"/>
    </source>
</evidence>
<feature type="DNA-binding region" description="OmpR/PhoB-type" evidence="6">
    <location>
        <begin position="1"/>
        <end position="96"/>
    </location>
</feature>
<sequence length="252" mass="28411">MEIQLLGPLTLVHGEVRQHVCSKRVRTVLALLALPPGTPLQFEQLMEELWGDRELENMRNALQANVLRARKILGTLTGRRGDEVVRTVSGGYVLDLDPQSVDANRFLSLAARGSARVQSEPEESVRLLEQALNEWRGPALFDIYEGPRIQLETAHLQEQRLCAREDLIAAKLSLGDARGVIPELLQLIAQHPGRERFSEQLMLALYRNGRQTEALDVFHRTRRWMVKELGLEPGRGLSRIYQSILTQDAALG</sequence>
<keyword evidence="4 6" id="KW-0238">DNA-binding</keyword>
<evidence type="ECO:0000313" key="9">
    <source>
        <dbReference type="Proteomes" id="UP000621266"/>
    </source>
</evidence>
<gene>
    <name evidence="8" type="ORF">GCU69_23290</name>
</gene>
<dbReference type="CDD" id="cd15831">
    <property type="entry name" value="BTAD"/>
    <property type="match status" value="1"/>
</dbReference>
<dbReference type="Pfam" id="PF00486">
    <property type="entry name" value="Trans_reg_C"/>
    <property type="match status" value="1"/>
</dbReference>
<comment type="caution">
    <text evidence="8">The sequence shown here is derived from an EMBL/GenBank/DDBJ whole genome shotgun (WGS) entry which is preliminary data.</text>
</comment>
<evidence type="ECO:0000256" key="5">
    <source>
        <dbReference type="ARBA" id="ARBA00023163"/>
    </source>
</evidence>
<evidence type="ECO:0000256" key="1">
    <source>
        <dbReference type="ARBA" id="ARBA00005820"/>
    </source>
</evidence>
<proteinExistence type="inferred from homology"/>
<dbReference type="RefSeq" id="WP_098752397.1">
    <property type="nucleotide sequence ID" value="NZ_WHPN01000351.1"/>
</dbReference>
<evidence type="ECO:0000256" key="2">
    <source>
        <dbReference type="ARBA" id="ARBA00023012"/>
    </source>
</evidence>
<organism evidence="8 9">
    <name type="scientific">Streptomyces lycii</name>
    <dbReference type="NCBI Taxonomy" id="2654337"/>
    <lineage>
        <taxon>Bacteria</taxon>
        <taxon>Bacillati</taxon>
        <taxon>Actinomycetota</taxon>
        <taxon>Actinomycetes</taxon>
        <taxon>Kitasatosporales</taxon>
        <taxon>Streptomycetaceae</taxon>
        <taxon>Streptomyces</taxon>
    </lineage>
</organism>
<dbReference type="InterPro" id="IPR016032">
    <property type="entry name" value="Sig_transdc_resp-reg_C-effctor"/>
</dbReference>
<dbReference type="InterPro" id="IPR005158">
    <property type="entry name" value="BTAD"/>
</dbReference>
<dbReference type="InterPro" id="IPR001867">
    <property type="entry name" value="OmpR/PhoB-type_DNA-bd"/>
</dbReference>
<dbReference type="InterPro" id="IPR051677">
    <property type="entry name" value="AfsR-DnrI-RedD_regulator"/>
</dbReference>
<keyword evidence="9" id="KW-1185">Reference proteome</keyword>
<keyword evidence="5" id="KW-0804">Transcription</keyword>
<dbReference type="Gene3D" id="1.10.10.10">
    <property type="entry name" value="Winged helix-like DNA-binding domain superfamily/Winged helix DNA-binding domain"/>
    <property type="match status" value="1"/>
</dbReference>
<dbReference type="SUPFAM" id="SSF46894">
    <property type="entry name" value="C-terminal effector domain of the bipartite response regulators"/>
    <property type="match status" value="1"/>
</dbReference>
<dbReference type="SMART" id="SM01043">
    <property type="entry name" value="BTAD"/>
    <property type="match status" value="1"/>
</dbReference>
<dbReference type="PANTHER" id="PTHR35807:SF1">
    <property type="entry name" value="TRANSCRIPTIONAL REGULATOR REDD"/>
    <property type="match status" value="1"/>
</dbReference>